<keyword evidence="4" id="KW-1185">Reference proteome</keyword>
<evidence type="ECO:0008006" key="5">
    <source>
        <dbReference type="Google" id="ProtNLM"/>
    </source>
</evidence>
<name>A0AAE1L258_PETCI</name>
<gene>
    <name evidence="3" type="ORF">Pcinc_003296</name>
</gene>
<proteinExistence type="predicted"/>
<protein>
    <recommendedName>
        <fullName evidence="5">F5/8 type C domain-containing protein</fullName>
    </recommendedName>
</protein>
<sequence>MILFVTFMFMDMGSSLPLWERKTVEMKCRVESGVALQLVTLVVLKALLPHPAATTYANFQYTQVSPSFPSSLGSCLLLSKEMGEASVIRCGAMCLATPSCRLFCIKVSFVMETAAVNVNIRYDSVSLHELRPSVHDPIPSHLIDSVNLLQELQVSSDVRKDVPGRRQRKRARGRRSGVRVRMRRRGIRTPLPALTFGNVRSLRNKIDELSANCTQCELFRATVTSGWDGEGDGAAYEFSRCWSLHPKNNDLAHDAPTASKSVYLSYTHSNPVSLNYSCDDSNACYESMHDDTPWWRVDLGTPKIVSEVRIHGFALLDPVVEFRLGNDTTAANNPLFVTSFTPTSFGEIFLKPPTSVTGQYFFVTENQASDIRVCDVWILGTPTAENW</sequence>
<organism evidence="3 4">
    <name type="scientific">Petrolisthes cinctipes</name>
    <name type="common">Flat porcelain crab</name>
    <dbReference type="NCBI Taxonomy" id="88211"/>
    <lineage>
        <taxon>Eukaryota</taxon>
        <taxon>Metazoa</taxon>
        <taxon>Ecdysozoa</taxon>
        <taxon>Arthropoda</taxon>
        <taxon>Crustacea</taxon>
        <taxon>Multicrustacea</taxon>
        <taxon>Malacostraca</taxon>
        <taxon>Eumalacostraca</taxon>
        <taxon>Eucarida</taxon>
        <taxon>Decapoda</taxon>
        <taxon>Pleocyemata</taxon>
        <taxon>Anomura</taxon>
        <taxon>Galatheoidea</taxon>
        <taxon>Porcellanidae</taxon>
        <taxon>Petrolisthes</taxon>
    </lineage>
</organism>
<evidence type="ECO:0000256" key="1">
    <source>
        <dbReference type="SAM" id="MobiDB-lite"/>
    </source>
</evidence>
<dbReference type="EMBL" id="JAWQEG010000243">
    <property type="protein sequence ID" value="KAK3892868.1"/>
    <property type="molecule type" value="Genomic_DNA"/>
</dbReference>
<reference evidence="3" key="1">
    <citation type="submission" date="2023-10" db="EMBL/GenBank/DDBJ databases">
        <title>Genome assemblies of two species of porcelain crab, Petrolisthes cinctipes and Petrolisthes manimaculis (Anomura: Porcellanidae).</title>
        <authorList>
            <person name="Angst P."/>
        </authorList>
    </citation>
    <scope>NUCLEOTIDE SEQUENCE</scope>
    <source>
        <strain evidence="3">PB745_01</strain>
        <tissue evidence="3">Gill</tissue>
    </source>
</reference>
<feature type="chain" id="PRO_5041915011" description="F5/8 type C domain-containing protein" evidence="2">
    <location>
        <begin position="16"/>
        <end position="387"/>
    </location>
</feature>
<evidence type="ECO:0000256" key="2">
    <source>
        <dbReference type="SAM" id="SignalP"/>
    </source>
</evidence>
<dbReference type="InterPro" id="IPR008979">
    <property type="entry name" value="Galactose-bd-like_sf"/>
</dbReference>
<dbReference type="AlphaFoldDB" id="A0AAE1L258"/>
<accession>A0AAE1L258</accession>
<feature type="compositionally biased region" description="Basic residues" evidence="1">
    <location>
        <begin position="165"/>
        <end position="180"/>
    </location>
</feature>
<dbReference type="SUPFAM" id="SSF49785">
    <property type="entry name" value="Galactose-binding domain-like"/>
    <property type="match status" value="1"/>
</dbReference>
<dbReference type="Gene3D" id="2.60.120.260">
    <property type="entry name" value="Galactose-binding domain-like"/>
    <property type="match status" value="1"/>
</dbReference>
<evidence type="ECO:0000313" key="4">
    <source>
        <dbReference type="Proteomes" id="UP001286313"/>
    </source>
</evidence>
<feature type="region of interest" description="Disordered" evidence="1">
    <location>
        <begin position="159"/>
        <end position="180"/>
    </location>
</feature>
<evidence type="ECO:0000313" key="3">
    <source>
        <dbReference type="EMBL" id="KAK3892868.1"/>
    </source>
</evidence>
<comment type="caution">
    <text evidence="3">The sequence shown here is derived from an EMBL/GenBank/DDBJ whole genome shotgun (WGS) entry which is preliminary data.</text>
</comment>
<dbReference type="Proteomes" id="UP001286313">
    <property type="component" value="Unassembled WGS sequence"/>
</dbReference>
<keyword evidence="2" id="KW-0732">Signal</keyword>
<feature type="signal peptide" evidence="2">
    <location>
        <begin position="1"/>
        <end position="15"/>
    </location>
</feature>